<keyword evidence="1" id="KW-0812">Transmembrane</keyword>
<feature type="transmembrane region" description="Helical" evidence="1">
    <location>
        <begin position="121"/>
        <end position="142"/>
    </location>
</feature>
<evidence type="ECO:0008006" key="4">
    <source>
        <dbReference type="Google" id="ProtNLM"/>
    </source>
</evidence>
<accession>A0A161SQ95</accession>
<proteinExistence type="predicted"/>
<dbReference type="RefSeq" id="WP_063182629.1">
    <property type="nucleotide sequence ID" value="NZ_LQNT01000011.1"/>
</dbReference>
<sequence length="184" mass="20475">MSLIAYLIIAVEIGFWVFIAAGLVTRYLFGRKRLGLLLLAMTPVLDLTLLIATTYDILANNATATAAHGIAAIYLGVSLTFGKRMIRWADERFLYHIMKKGPKPAKRYGYDHARYELSGSLLHVLAWVLGGGYLFLLIYLAGNPGQTEVLLQILKVWTLVAAIDVALSLSYFIWPRKAKTDSAR</sequence>
<dbReference type="OrthoDB" id="2082317at2"/>
<feature type="transmembrane region" description="Helical" evidence="1">
    <location>
        <begin position="6"/>
        <end position="29"/>
    </location>
</feature>
<gene>
    <name evidence="2" type="ORF">AV656_12640</name>
</gene>
<dbReference type="AlphaFoldDB" id="A0A161SQ95"/>
<protein>
    <recommendedName>
        <fullName evidence="4">YmcC</fullName>
    </recommendedName>
</protein>
<name>A0A161SQ95_9BACL</name>
<feature type="transmembrane region" description="Helical" evidence="1">
    <location>
        <begin position="64"/>
        <end position="82"/>
    </location>
</feature>
<reference evidence="2 3" key="1">
    <citation type="submission" date="2016-01" db="EMBL/GenBank/DDBJ databases">
        <title>Whole genome sequencing of Bhargavaea cecembensis T14.</title>
        <authorList>
            <person name="Hong K.W."/>
        </authorList>
    </citation>
    <scope>NUCLEOTIDE SEQUENCE [LARGE SCALE GENOMIC DNA]</scope>
    <source>
        <strain evidence="2 3">T14</strain>
    </source>
</reference>
<feature type="transmembrane region" description="Helical" evidence="1">
    <location>
        <begin position="154"/>
        <end position="174"/>
    </location>
</feature>
<organism evidence="2 3">
    <name type="scientific">Bhargavaea cecembensis</name>
    <dbReference type="NCBI Taxonomy" id="394098"/>
    <lineage>
        <taxon>Bacteria</taxon>
        <taxon>Bacillati</taxon>
        <taxon>Bacillota</taxon>
        <taxon>Bacilli</taxon>
        <taxon>Bacillales</taxon>
        <taxon>Caryophanaceae</taxon>
        <taxon>Bhargavaea</taxon>
    </lineage>
</organism>
<keyword evidence="1" id="KW-1133">Transmembrane helix</keyword>
<evidence type="ECO:0000313" key="2">
    <source>
        <dbReference type="EMBL" id="KZE37410.1"/>
    </source>
</evidence>
<comment type="caution">
    <text evidence="2">The sequence shown here is derived from an EMBL/GenBank/DDBJ whole genome shotgun (WGS) entry which is preliminary data.</text>
</comment>
<dbReference type="Proteomes" id="UP000076490">
    <property type="component" value="Unassembled WGS sequence"/>
</dbReference>
<evidence type="ECO:0000256" key="1">
    <source>
        <dbReference type="SAM" id="Phobius"/>
    </source>
</evidence>
<evidence type="ECO:0000313" key="3">
    <source>
        <dbReference type="Proteomes" id="UP000076490"/>
    </source>
</evidence>
<keyword evidence="1" id="KW-0472">Membrane</keyword>
<dbReference type="EMBL" id="LQNT01000011">
    <property type="protein sequence ID" value="KZE37410.1"/>
    <property type="molecule type" value="Genomic_DNA"/>
</dbReference>
<feature type="transmembrane region" description="Helical" evidence="1">
    <location>
        <begin position="36"/>
        <end position="58"/>
    </location>
</feature>